<dbReference type="RefSeq" id="WP_016901854.1">
    <property type="nucleotide sequence ID" value="NZ_CP012251.1"/>
</dbReference>
<name>A0A2N7V9Y4_XANCJ</name>
<evidence type="ECO:0000313" key="4">
    <source>
        <dbReference type="Proteomes" id="UP000514411"/>
    </source>
</evidence>
<dbReference type="EMBL" id="LR824643">
    <property type="protein sequence ID" value="CAD0346559.1"/>
    <property type="molecule type" value="Genomic_DNA"/>
</dbReference>
<gene>
    <name evidence="3" type="ORF">XSP_004453</name>
    <name evidence="2" type="ORF">XSP_004487</name>
</gene>
<sequence>MTADDEERKALSRLLREIERPHASLLASNWPVFGVWLLFSGAFMYLFQTGSGSPLHPLLLALGSTCLGVFGAWIVLRSVWARQWPHVREHIDVESVRARLAELGD</sequence>
<keyword evidence="1" id="KW-0472">Membrane</keyword>
<reference evidence="2 4" key="1">
    <citation type="submission" date="2020-07" db="EMBL/GenBank/DDBJ databases">
        <authorList>
            <person name="Teixeira M."/>
        </authorList>
    </citation>
    <scope>NUCLEOTIDE SEQUENCE</scope>
    <source>
        <strain evidence="3">3</strain>
        <strain evidence="2">Xanthomonas arboricola pv. juglandis CPBF 427</strain>
    </source>
</reference>
<proteinExistence type="predicted"/>
<evidence type="ECO:0000313" key="2">
    <source>
        <dbReference type="EMBL" id="CAD0346559.1"/>
    </source>
</evidence>
<evidence type="ECO:0000256" key="1">
    <source>
        <dbReference type="SAM" id="Phobius"/>
    </source>
</evidence>
<dbReference type="Proteomes" id="UP000514411">
    <property type="component" value="Chromosome"/>
</dbReference>
<organism evidence="2">
    <name type="scientific">Xanthomonas campestris pv. juglandis</name>
    <name type="common">Xanthomonas arboricola pv. juglandis</name>
    <dbReference type="NCBI Taxonomy" id="195709"/>
    <lineage>
        <taxon>Bacteria</taxon>
        <taxon>Pseudomonadati</taxon>
        <taxon>Pseudomonadota</taxon>
        <taxon>Gammaproteobacteria</taxon>
        <taxon>Lysobacterales</taxon>
        <taxon>Lysobacteraceae</taxon>
        <taxon>Xanthomonas</taxon>
    </lineage>
</organism>
<feature type="transmembrane region" description="Helical" evidence="1">
    <location>
        <begin position="23"/>
        <end position="46"/>
    </location>
</feature>
<dbReference type="AlphaFoldDB" id="A0A2N7V9Y4"/>
<keyword evidence="1" id="KW-1133">Transmembrane helix</keyword>
<feature type="transmembrane region" description="Helical" evidence="1">
    <location>
        <begin position="58"/>
        <end position="76"/>
    </location>
</feature>
<dbReference type="OrthoDB" id="5997988at2"/>
<keyword evidence="1" id="KW-0812">Transmembrane</keyword>
<protein>
    <submittedName>
        <fullName evidence="2">Uncharacterized protein</fullName>
    </submittedName>
</protein>
<accession>A0A2N7V9Y4</accession>
<evidence type="ECO:0000313" key="3">
    <source>
        <dbReference type="EMBL" id="CAD1798198.1"/>
    </source>
</evidence>
<dbReference type="EMBL" id="LR861807">
    <property type="protein sequence ID" value="CAD1798198.1"/>
    <property type="molecule type" value="Genomic_DNA"/>
</dbReference>